<dbReference type="PANTHER" id="PTHR43280">
    <property type="entry name" value="ARAC-FAMILY TRANSCRIPTIONAL REGULATOR"/>
    <property type="match status" value="1"/>
</dbReference>
<dbReference type="Gene3D" id="2.60.120.280">
    <property type="entry name" value="Regulatory protein AraC"/>
    <property type="match status" value="1"/>
</dbReference>
<keyword evidence="5" id="KW-0489">Methyltransferase</keyword>
<dbReference type="PRINTS" id="PR00032">
    <property type="entry name" value="HTHARAC"/>
</dbReference>
<dbReference type="InterPro" id="IPR009057">
    <property type="entry name" value="Homeodomain-like_sf"/>
</dbReference>
<sequence length="290" mass="33854">MNSIFDSEISGKKGQRESVITTPTNIAKKSFFYVQETGYLKSLKPHISRRENLDSYLFIYVLSGSGYFTYHGKKTQVEKGACFFLDCMEPYSHESIEENPWELLWVHFNGATSREYYKYTMRSSSNIFYPVETADIITLIWNLIHTNQKKPPYCEALSSSMIVQLLTLIITTPRKTKLQSSSSDSMDEKLSLVRQYLSNHFTEKINLEQLANTFFISKYYLCREFKKKYGESIVTYLTLKRINNAKELLRFSDKSISEIATLCGIYDANYFIKQFKSSEGITPAEYRRKW</sequence>
<keyword evidence="2" id="KW-0238">DNA-binding</keyword>
<dbReference type="GO" id="GO:0043565">
    <property type="term" value="F:sequence-specific DNA binding"/>
    <property type="evidence" value="ECO:0007669"/>
    <property type="project" value="InterPro"/>
</dbReference>
<dbReference type="SUPFAM" id="SSF51215">
    <property type="entry name" value="Regulatory protein AraC"/>
    <property type="match status" value="1"/>
</dbReference>
<dbReference type="InterPro" id="IPR018062">
    <property type="entry name" value="HTH_AraC-typ_CS"/>
</dbReference>
<gene>
    <name evidence="5" type="primary">adaA_6</name>
    <name evidence="5" type="ORF">DSM106044_01719</name>
</gene>
<name>A0A4U8Q8W0_9FIRM</name>
<dbReference type="AlphaFoldDB" id="A0A4U8Q8W0"/>
<dbReference type="Proteomes" id="UP000306509">
    <property type="component" value="Unassembled WGS sequence"/>
</dbReference>
<dbReference type="PROSITE" id="PS01124">
    <property type="entry name" value="HTH_ARAC_FAMILY_2"/>
    <property type="match status" value="1"/>
</dbReference>
<dbReference type="GO" id="GO:0032259">
    <property type="term" value="P:methylation"/>
    <property type="evidence" value="ECO:0007669"/>
    <property type="project" value="UniProtKB-KW"/>
</dbReference>
<dbReference type="SUPFAM" id="SSF46689">
    <property type="entry name" value="Homeodomain-like"/>
    <property type="match status" value="2"/>
</dbReference>
<dbReference type="InterPro" id="IPR037923">
    <property type="entry name" value="HTH-like"/>
</dbReference>
<keyword evidence="5" id="KW-0808">Transferase</keyword>
<keyword evidence="6" id="KW-1185">Reference proteome</keyword>
<evidence type="ECO:0000256" key="1">
    <source>
        <dbReference type="ARBA" id="ARBA00023015"/>
    </source>
</evidence>
<dbReference type="EC" id="2.1.1.-" evidence="5"/>
<dbReference type="SMART" id="SM00342">
    <property type="entry name" value="HTH_ARAC"/>
    <property type="match status" value="1"/>
</dbReference>
<dbReference type="GO" id="GO:0003700">
    <property type="term" value="F:DNA-binding transcription factor activity"/>
    <property type="evidence" value="ECO:0007669"/>
    <property type="project" value="InterPro"/>
</dbReference>
<keyword evidence="1" id="KW-0805">Transcription regulation</keyword>
<dbReference type="Pfam" id="PF12833">
    <property type="entry name" value="HTH_18"/>
    <property type="match status" value="1"/>
</dbReference>
<dbReference type="InterPro" id="IPR020449">
    <property type="entry name" value="Tscrpt_reg_AraC-type_HTH"/>
</dbReference>
<dbReference type="RefSeq" id="WP_161597314.1">
    <property type="nucleotide sequence ID" value="NZ_QGQD01000040.1"/>
</dbReference>
<dbReference type="Gene3D" id="1.10.10.60">
    <property type="entry name" value="Homeodomain-like"/>
    <property type="match status" value="2"/>
</dbReference>
<dbReference type="PROSITE" id="PS00041">
    <property type="entry name" value="HTH_ARAC_FAMILY_1"/>
    <property type="match status" value="1"/>
</dbReference>
<dbReference type="EMBL" id="QGQD01000040">
    <property type="protein sequence ID" value="TLD01337.1"/>
    <property type="molecule type" value="Genomic_DNA"/>
</dbReference>
<evidence type="ECO:0000256" key="3">
    <source>
        <dbReference type="ARBA" id="ARBA00023163"/>
    </source>
</evidence>
<dbReference type="GO" id="GO:0008168">
    <property type="term" value="F:methyltransferase activity"/>
    <property type="evidence" value="ECO:0007669"/>
    <property type="project" value="UniProtKB-KW"/>
</dbReference>
<accession>A0A4U8Q8W0</accession>
<keyword evidence="3" id="KW-0804">Transcription</keyword>
<evidence type="ECO:0000256" key="2">
    <source>
        <dbReference type="ARBA" id="ARBA00023125"/>
    </source>
</evidence>
<dbReference type="Pfam" id="PF02311">
    <property type="entry name" value="AraC_binding"/>
    <property type="match status" value="1"/>
</dbReference>
<organism evidence="5 6">
    <name type="scientific">Robinsoniella peoriensis</name>
    <dbReference type="NCBI Taxonomy" id="180332"/>
    <lineage>
        <taxon>Bacteria</taxon>
        <taxon>Bacillati</taxon>
        <taxon>Bacillota</taxon>
        <taxon>Clostridia</taxon>
        <taxon>Lachnospirales</taxon>
        <taxon>Lachnospiraceae</taxon>
        <taxon>Robinsoniella</taxon>
    </lineage>
</organism>
<evidence type="ECO:0000259" key="4">
    <source>
        <dbReference type="PROSITE" id="PS01124"/>
    </source>
</evidence>
<evidence type="ECO:0000313" key="6">
    <source>
        <dbReference type="Proteomes" id="UP000306509"/>
    </source>
</evidence>
<reference evidence="5 6" key="1">
    <citation type="journal article" date="2019" name="Anaerobe">
        <title>Detection of Robinsoniella peoriensis in multiple bone samples of a trauma patient.</title>
        <authorList>
            <person name="Schrottner P."/>
            <person name="Hartwich K."/>
            <person name="Bunk B."/>
            <person name="Schober I."/>
            <person name="Helbig S."/>
            <person name="Rudolph W.W."/>
            <person name="Gunzer F."/>
        </authorList>
    </citation>
    <scope>NUCLEOTIDE SEQUENCE [LARGE SCALE GENOMIC DNA]</scope>
    <source>
        <strain evidence="5 6">DSM 106044</strain>
    </source>
</reference>
<proteinExistence type="predicted"/>
<comment type="caution">
    <text evidence="5">The sequence shown here is derived from an EMBL/GenBank/DDBJ whole genome shotgun (WGS) entry which is preliminary data.</text>
</comment>
<dbReference type="InterPro" id="IPR018060">
    <property type="entry name" value="HTH_AraC"/>
</dbReference>
<protein>
    <submittedName>
        <fullName evidence="5">Methylphosphotriester-DNA--protein-cysteine S-methyltransferase</fullName>
        <ecNumber evidence="5">2.1.1.-</ecNumber>
    </submittedName>
</protein>
<feature type="domain" description="HTH araC/xylS-type" evidence="4">
    <location>
        <begin position="191"/>
        <end position="289"/>
    </location>
</feature>
<dbReference type="PANTHER" id="PTHR43280:SF28">
    <property type="entry name" value="HTH-TYPE TRANSCRIPTIONAL ACTIVATOR RHAS"/>
    <property type="match status" value="1"/>
</dbReference>
<evidence type="ECO:0000313" key="5">
    <source>
        <dbReference type="EMBL" id="TLD01337.1"/>
    </source>
</evidence>
<dbReference type="InterPro" id="IPR003313">
    <property type="entry name" value="AraC-bd"/>
</dbReference>